<protein>
    <recommendedName>
        <fullName evidence="6">O-antigen ligase-related domain-containing protein</fullName>
    </recommendedName>
</protein>
<feature type="transmembrane region" description="Helical" evidence="5">
    <location>
        <begin position="35"/>
        <end position="55"/>
    </location>
</feature>
<feature type="transmembrane region" description="Helical" evidence="5">
    <location>
        <begin position="230"/>
        <end position="250"/>
    </location>
</feature>
<feature type="transmembrane region" description="Helical" evidence="5">
    <location>
        <begin position="368"/>
        <end position="385"/>
    </location>
</feature>
<gene>
    <name evidence="7" type="ORF">EYC82_11445</name>
</gene>
<dbReference type="EMBL" id="SHNO01000001">
    <property type="protein sequence ID" value="MCX2977970.1"/>
    <property type="molecule type" value="Genomic_DNA"/>
</dbReference>
<evidence type="ECO:0000313" key="7">
    <source>
        <dbReference type="EMBL" id="MCX2977970.1"/>
    </source>
</evidence>
<dbReference type="PANTHER" id="PTHR37422">
    <property type="entry name" value="TEICHURONIC ACID BIOSYNTHESIS PROTEIN TUAE"/>
    <property type="match status" value="1"/>
</dbReference>
<keyword evidence="2 5" id="KW-0812">Transmembrane</keyword>
<dbReference type="InterPro" id="IPR051533">
    <property type="entry name" value="WaaL-like"/>
</dbReference>
<feature type="transmembrane region" description="Helical" evidence="5">
    <location>
        <begin position="92"/>
        <end position="110"/>
    </location>
</feature>
<feature type="transmembrane region" description="Helical" evidence="5">
    <location>
        <begin position="162"/>
        <end position="178"/>
    </location>
</feature>
<organism evidence="7 8">
    <name type="scientific">Candidatus Marimicrobium litorale</name>
    <dbReference type="NCBI Taxonomy" id="2518991"/>
    <lineage>
        <taxon>Bacteria</taxon>
        <taxon>Pseudomonadati</taxon>
        <taxon>Pseudomonadota</taxon>
        <taxon>Gammaproteobacteria</taxon>
        <taxon>Cellvibrionales</taxon>
        <taxon>Halieaceae</taxon>
        <taxon>Marimicrobium</taxon>
    </lineage>
</organism>
<evidence type="ECO:0000256" key="5">
    <source>
        <dbReference type="SAM" id="Phobius"/>
    </source>
</evidence>
<feature type="transmembrane region" description="Helical" evidence="5">
    <location>
        <begin position="119"/>
        <end position="142"/>
    </location>
</feature>
<feature type="transmembrane region" description="Helical" evidence="5">
    <location>
        <begin position="9"/>
        <end position="29"/>
    </location>
</feature>
<sequence length="398" mass="44036">MTFKAQAQSIYATALLAAYGVFLCSFFFLQEYGDVYRFYARVIAIPSLIAFFYSIRRVSGHPLFRLITLYMAYLLLSSLWSEPLDRYRLGQMAAICVYLISFFTTTHYLVNRNPAHFDLMLRACTLAAGAAAIASIFIFYMSNPFPETRMEGTGALTNINEYANVYGVFALLALGFAADSQKAITRGLFLLAMVAFLGVAWFGQSRTAFASILIALGVLSGLSLGRGKSYLPAGLALVVVTLLLAFPEVVQQAFERGQSFRFIIWSEVWQGIQARPIFGHGLLSQLAIDTGARNRPMSVAHNAYLQVFWTGGIIGLLLFLLLLGSAFRFALLRGQQQGDYRMLCILIFAACAMMTGVDILIARPRDQWILFWLPLAMLMAFGNAANVSPGRPRGRNAA</sequence>
<keyword evidence="4 5" id="KW-0472">Membrane</keyword>
<accession>A0ABT3T707</accession>
<feature type="transmembrane region" description="Helical" evidence="5">
    <location>
        <begin position="183"/>
        <end position="202"/>
    </location>
</feature>
<dbReference type="RefSeq" id="WP_279249674.1">
    <property type="nucleotide sequence ID" value="NZ_SHNO01000001.1"/>
</dbReference>
<name>A0ABT3T707_9GAMM</name>
<comment type="caution">
    <text evidence="7">The sequence shown here is derived from an EMBL/GenBank/DDBJ whole genome shotgun (WGS) entry which is preliminary data.</text>
</comment>
<dbReference type="Proteomes" id="UP001143304">
    <property type="component" value="Unassembled WGS sequence"/>
</dbReference>
<evidence type="ECO:0000259" key="6">
    <source>
        <dbReference type="Pfam" id="PF04932"/>
    </source>
</evidence>
<comment type="subcellular location">
    <subcellularLocation>
        <location evidence="1">Membrane</location>
        <topology evidence="1">Multi-pass membrane protein</topology>
    </subcellularLocation>
</comment>
<evidence type="ECO:0000256" key="1">
    <source>
        <dbReference type="ARBA" id="ARBA00004141"/>
    </source>
</evidence>
<proteinExistence type="predicted"/>
<feature type="transmembrane region" description="Helical" evidence="5">
    <location>
        <begin position="62"/>
        <end position="80"/>
    </location>
</feature>
<evidence type="ECO:0000256" key="3">
    <source>
        <dbReference type="ARBA" id="ARBA00022989"/>
    </source>
</evidence>
<feature type="transmembrane region" description="Helical" evidence="5">
    <location>
        <begin position="307"/>
        <end position="331"/>
    </location>
</feature>
<feature type="transmembrane region" description="Helical" evidence="5">
    <location>
        <begin position="208"/>
        <end position="225"/>
    </location>
</feature>
<feature type="domain" description="O-antigen ligase-related" evidence="6">
    <location>
        <begin position="192"/>
        <end position="320"/>
    </location>
</feature>
<dbReference type="InterPro" id="IPR007016">
    <property type="entry name" value="O-antigen_ligase-rel_domated"/>
</dbReference>
<dbReference type="PANTHER" id="PTHR37422:SF13">
    <property type="entry name" value="LIPOPOLYSACCHARIDE BIOSYNTHESIS PROTEIN PA4999-RELATED"/>
    <property type="match status" value="1"/>
</dbReference>
<keyword evidence="3 5" id="KW-1133">Transmembrane helix</keyword>
<evidence type="ECO:0000256" key="4">
    <source>
        <dbReference type="ARBA" id="ARBA00023136"/>
    </source>
</evidence>
<reference evidence="7" key="1">
    <citation type="submission" date="2019-02" db="EMBL/GenBank/DDBJ databases">
        <authorList>
            <person name="Li S.-H."/>
        </authorList>
    </citation>
    <scope>NUCLEOTIDE SEQUENCE</scope>
    <source>
        <strain evidence="7">IMCC11814</strain>
    </source>
</reference>
<feature type="transmembrane region" description="Helical" evidence="5">
    <location>
        <begin position="343"/>
        <end position="362"/>
    </location>
</feature>
<evidence type="ECO:0000256" key="2">
    <source>
        <dbReference type="ARBA" id="ARBA00022692"/>
    </source>
</evidence>
<dbReference type="Pfam" id="PF04932">
    <property type="entry name" value="Wzy_C"/>
    <property type="match status" value="1"/>
</dbReference>
<evidence type="ECO:0000313" key="8">
    <source>
        <dbReference type="Proteomes" id="UP001143304"/>
    </source>
</evidence>
<keyword evidence="8" id="KW-1185">Reference proteome</keyword>